<feature type="compositionally biased region" description="Low complexity" evidence="11">
    <location>
        <begin position="351"/>
        <end position="372"/>
    </location>
</feature>
<dbReference type="EMBL" id="NFKK01000022">
    <property type="protein sequence ID" value="OUP51429.1"/>
    <property type="molecule type" value="Genomic_DNA"/>
</dbReference>
<dbReference type="Proteomes" id="UP000195897">
    <property type="component" value="Unassembled WGS sequence"/>
</dbReference>
<dbReference type="SMART" id="SM00865">
    <property type="entry name" value="Tubulin_C"/>
    <property type="match status" value="1"/>
</dbReference>
<dbReference type="GO" id="GO:0003924">
    <property type="term" value="F:GTPase activity"/>
    <property type="evidence" value="ECO:0007669"/>
    <property type="project" value="UniProtKB-UniRule"/>
</dbReference>
<protein>
    <recommendedName>
        <fullName evidence="8 9">Cell division protein FtsZ</fullName>
    </recommendedName>
</protein>
<dbReference type="InterPro" id="IPR024757">
    <property type="entry name" value="FtsZ_C"/>
</dbReference>
<feature type="binding site" evidence="8">
    <location>
        <position position="188"/>
    </location>
    <ligand>
        <name>GTP</name>
        <dbReference type="ChEBI" id="CHEBI:37565"/>
    </ligand>
</feature>
<dbReference type="HAMAP" id="MF_00909">
    <property type="entry name" value="FtsZ"/>
    <property type="match status" value="1"/>
</dbReference>
<evidence type="ECO:0000259" key="13">
    <source>
        <dbReference type="SMART" id="SM00865"/>
    </source>
</evidence>
<evidence type="ECO:0000256" key="2">
    <source>
        <dbReference type="ARBA" id="ARBA00022490"/>
    </source>
</evidence>
<gene>
    <name evidence="8" type="primary">ftsZ</name>
    <name evidence="14" type="ORF">B5F17_12930</name>
</gene>
<keyword evidence="4 8" id="KW-0547">Nucleotide-binding</keyword>
<keyword evidence="6 8" id="KW-0717">Septation</keyword>
<evidence type="ECO:0000256" key="5">
    <source>
        <dbReference type="ARBA" id="ARBA00023134"/>
    </source>
</evidence>
<evidence type="ECO:0000313" key="14">
    <source>
        <dbReference type="EMBL" id="OUP51429.1"/>
    </source>
</evidence>
<comment type="function">
    <text evidence="8 10">Essential cell division protein that forms a contractile ring structure (Z ring) at the future cell division site. The regulation of the ring assembly controls the timing and the location of cell division. One of the functions of the FtsZ ring is to recruit other cell division proteins to the septum to produce a new cell wall between the dividing cells. Binds GTP and shows GTPase activity.</text>
</comment>
<reference evidence="15" key="1">
    <citation type="submission" date="2017-04" db="EMBL/GenBank/DDBJ databases">
        <title>Function of individual gut microbiota members based on whole genome sequencing of pure cultures obtained from chicken caecum.</title>
        <authorList>
            <person name="Medvecky M."/>
            <person name="Cejkova D."/>
            <person name="Polansky O."/>
            <person name="Karasova D."/>
            <person name="Kubasova T."/>
            <person name="Cizek A."/>
            <person name="Rychlik I."/>
        </authorList>
    </citation>
    <scope>NUCLEOTIDE SEQUENCE [LARGE SCALE GENOMIC DNA]</scope>
    <source>
        <strain evidence="15">An180</strain>
    </source>
</reference>
<dbReference type="AlphaFoldDB" id="A0A1Y4L7L0"/>
<dbReference type="CDD" id="cd02201">
    <property type="entry name" value="FtsZ_type1"/>
    <property type="match status" value="1"/>
</dbReference>
<dbReference type="InterPro" id="IPR045061">
    <property type="entry name" value="FtsZ/CetZ"/>
</dbReference>
<feature type="compositionally biased region" description="Polar residues" evidence="11">
    <location>
        <begin position="341"/>
        <end position="350"/>
    </location>
</feature>
<sequence>MGFQFETGLDNVVNIKVVGIGGGGNNAVNRMISSGIQGVEFIAINTDKQALQYSGAPTKIQIGEKITKGQGAGSDPMRGQKAAEESKDEIASALEGAHMVFITAGMGGGTGTGAAPVVAEIARSMGMLTIGVVTRPFAFEGKKRLDQALYGIENMRENVDSLVIIPNERLKFVSEQKITFKNAFAIADDVLRQAVANISELITVPGFINLDFADVTSVMKDAGFAHIGTGAATGKDKATEAAQMAISSPLLETSIDNARGIILSISGSSDIGLEEIETAAGMVQAAAHPDAHIIFGASIDEELDDELRVVVIATGFDTVPESAKGVDGSIVPPIREGATPAPNSGAQQQTAFQSPFRAQQQAAQQPQQPTQSDIEDDAFKAIIDIFNHNN</sequence>
<feature type="region of interest" description="Disordered" evidence="11">
    <location>
        <begin position="327"/>
        <end position="376"/>
    </location>
</feature>
<dbReference type="PROSITE" id="PS01134">
    <property type="entry name" value="FTSZ_1"/>
    <property type="match status" value="1"/>
</dbReference>
<keyword evidence="3 8" id="KW-0132">Cell division</keyword>
<comment type="subcellular location">
    <subcellularLocation>
        <location evidence="8">Cytoplasm</location>
    </subcellularLocation>
    <text evidence="8">Assembles at midcell at the inner surface of the cytoplasmic membrane.</text>
</comment>
<dbReference type="Pfam" id="PF00091">
    <property type="entry name" value="Tubulin"/>
    <property type="match status" value="1"/>
</dbReference>
<dbReference type="Gene3D" id="3.30.1330.20">
    <property type="entry name" value="Tubulin/FtsZ, C-terminal domain"/>
    <property type="match status" value="1"/>
</dbReference>
<evidence type="ECO:0000256" key="11">
    <source>
        <dbReference type="SAM" id="MobiDB-lite"/>
    </source>
</evidence>
<comment type="caution">
    <text evidence="14">The sequence shown here is derived from an EMBL/GenBank/DDBJ whole genome shotgun (WGS) entry which is preliminary data.</text>
</comment>
<evidence type="ECO:0000256" key="1">
    <source>
        <dbReference type="ARBA" id="ARBA00009690"/>
    </source>
</evidence>
<dbReference type="GO" id="GO:0051258">
    <property type="term" value="P:protein polymerization"/>
    <property type="evidence" value="ECO:0007669"/>
    <property type="project" value="UniProtKB-UniRule"/>
</dbReference>
<proteinExistence type="inferred from homology"/>
<dbReference type="GO" id="GO:0005737">
    <property type="term" value="C:cytoplasm"/>
    <property type="evidence" value="ECO:0007669"/>
    <property type="project" value="UniProtKB-SubCell"/>
</dbReference>
<dbReference type="InterPro" id="IPR037103">
    <property type="entry name" value="Tubulin/FtsZ-like_C"/>
</dbReference>
<feature type="domain" description="Tubulin/FtsZ 2-layer sandwich" evidence="13">
    <location>
        <begin position="208"/>
        <end position="325"/>
    </location>
</feature>
<evidence type="ECO:0000256" key="8">
    <source>
        <dbReference type="HAMAP-Rule" id="MF_00909"/>
    </source>
</evidence>
<evidence type="ECO:0000256" key="9">
    <source>
        <dbReference type="NCBIfam" id="TIGR00065"/>
    </source>
</evidence>
<dbReference type="PANTHER" id="PTHR30314:SF3">
    <property type="entry name" value="MITOCHONDRIAL DIVISION PROTEIN FSZA"/>
    <property type="match status" value="1"/>
</dbReference>
<keyword evidence="7 8" id="KW-0131">Cell cycle</keyword>
<dbReference type="FunFam" id="3.40.50.1440:FF:000023">
    <property type="entry name" value="Cell division protein FtsZ"/>
    <property type="match status" value="1"/>
</dbReference>
<keyword evidence="5 8" id="KW-0342">GTP-binding</keyword>
<comment type="similarity">
    <text evidence="1 8 10">Belongs to the FtsZ family.</text>
</comment>
<keyword evidence="2 8" id="KW-0963">Cytoplasm</keyword>
<evidence type="ECO:0000256" key="10">
    <source>
        <dbReference type="RuleBase" id="RU000631"/>
    </source>
</evidence>
<evidence type="ECO:0000256" key="7">
    <source>
        <dbReference type="ARBA" id="ARBA00023306"/>
    </source>
</evidence>
<dbReference type="InterPro" id="IPR020805">
    <property type="entry name" value="Cell_div_FtsZ_CS"/>
</dbReference>
<dbReference type="PROSITE" id="PS01135">
    <property type="entry name" value="FTSZ_2"/>
    <property type="match status" value="1"/>
</dbReference>
<name>A0A1Y4L7L0_9FIRM</name>
<dbReference type="Gene3D" id="3.40.50.1440">
    <property type="entry name" value="Tubulin/FtsZ, GTPase domain"/>
    <property type="match status" value="1"/>
</dbReference>
<dbReference type="GO" id="GO:0043093">
    <property type="term" value="P:FtsZ-dependent cytokinesis"/>
    <property type="evidence" value="ECO:0007669"/>
    <property type="project" value="UniProtKB-UniRule"/>
</dbReference>
<dbReference type="InterPro" id="IPR008280">
    <property type="entry name" value="Tub_FtsZ_C"/>
</dbReference>
<dbReference type="InterPro" id="IPR018316">
    <property type="entry name" value="Tubulin/FtsZ_2-layer-sand-dom"/>
</dbReference>
<comment type="subunit">
    <text evidence="8">Homodimer. Polymerizes to form a dynamic ring structure in a strictly GTP-dependent manner. Interacts directly with several other division proteins.</text>
</comment>
<dbReference type="GO" id="GO:0000917">
    <property type="term" value="P:division septum assembly"/>
    <property type="evidence" value="ECO:0007669"/>
    <property type="project" value="UniProtKB-KW"/>
</dbReference>
<dbReference type="PANTHER" id="PTHR30314">
    <property type="entry name" value="CELL DIVISION PROTEIN FTSZ-RELATED"/>
    <property type="match status" value="1"/>
</dbReference>
<dbReference type="NCBIfam" id="TIGR00065">
    <property type="entry name" value="ftsZ"/>
    <property type="match status" value="1"/>
</dbReference>
<evidence type="ECO:0000259" key="12">
    <source>
        <dbReference type="SMART" id="SM00864"/>
    </source>
</evidence>
<evidence type="ECO:0000256" key="3">
    <source>
        <dbReference type="ARBA" id="ARBA00022618"/>
    </source>
</evidence>
<dbReference type="SMART" id="SM00864">
    <property type="entry name" value="Tubulin"/>
    <property type="match status" value="1"/>
</dbReference>
<dbReference type="SUPFAM" id="SSF52490">
    <property type="entry name" value="Tubulin nucleotide-binding domain-like"/>
    <property type="match status" value="1"/>
</dbReference>
<feature type="binding site" evidence="8">
    <location>
        <begin position="22"/>
        <end position="26"/>
    </location>
    <ligand>
        <name>GTP</name>
        <dbReference type="ChEBI" id="CHEBI:37565"/>
    </ligand>
</feature>
<feature type="binding site" evidence="8">
    <location>
        <position position="140"/>
    </location>
    <ligand>
        <name>GTP</name>
        <dbReference type="ChEBI" id="CHEBI:37565"/>
    </ligand>
</feature>
<organism evidence="14 15">
    <name type="scientific">Butyricicoccus pullicaecorum</name>
    <dbReference type="NCBI Taxonomy" id="501571"/>
    <lineage>
        <taxon>Bacteria</taxon>
        <taxon>Bacillati</taxon>
        <taxon>Bacillota</taxon>
        <taxon>Clostridia</taxon>
        <taxon>Eubacteriales</taxon>
        <taxon>Butyricicoccaceae</taxon>
        <taxon>Butyricicoccus</taxon>
    </lineage>
</organism>
<dbReference type="InterPro" id="IPR000158">
    <property type="entry name" value="Cell_div_FtsZ"/>
</dbReference>
<dbReference type="RefSeq" id="WP_087374451.1">
    <property type="nucleotide sequence ID" value="NZ_NFKK01000022.1"/>
</dbReference>
<dbReference type="InterPro" id="IPR003008">
    <property type="entry name" value="Tubulin_FtsZ_GTPase"/>
</dbReference>
<evidence type="ECO:0000313" key="15">
    <source>
        <dbReference type="Proteomes" id="UP000195897"/>
    </source>
</evidence>
<feature type="binding site" evidence="8">
    <location>
        <position position="144"/>
    </location>
    <ligand>
        <name>GTP</name>
        <dbReference type="ChEBI" id="CHEBI:37565"/>
    </ligand>
</feature>
<dbReference type="InterPro" id="IPR036525">
    <property type="entry name" value="Tubulin/FtsZ_GTPase_sf"/>
</dbReference>
<dbReference type="PRINTS" id="PR00423">
    <property type="entry name" value="CELLDVISFTSZ"/>
</dbReference>
<evidence type="ECO:0000256" key="6">
    <source>
        <dbReference type="ARBA" id="ARBA00023210"/>
    </source>
</evidence>
<dbReference type="SUPFAM" id="SSF55307">
    <property type="entry name" value="Tubulin C-terminal domain-like"/>
    <property type="match status" value="1"/>
</dbReference>
<feature type="domain" description="Tubulin/FtsZ GTPase" evidence="12">
    <location>
        <begin position="14"/>
        <end position="206"/>
    </location>
</feature>
<dbReference type="Pfam" id="PF12327">
    <property type="entry name" value="FtsZ_C"/>
    <property type="match status" value="1"/>
</dbReference>
<accession>A0A1Y4L7L0</accession>
<dbReference type="GO" id="GO:0005525">
    <property type="term" value="F:GTP binding"/>
    <property type="evidence" value="ECO:0007669"/>
    <property type="project" value="UniProtKB-UniRule"/>
</dbReference>
<dbReference type="GO" id="GO:0032153">
    <property type="term" value="C:cell division site"/>
    <property type="evidence" value="ECO:0007669"/>
    <property type="project" value="UniProtKB-UniRule"/>
</dbReference>
<feature type="binding site" evidence="8">
    <location>
        <begin position="109"/>
        <end position="111"/>
    </location>
    <ligand>
        <name>GTP</name>
        <dbReference type="ChEBI" id="CHEBI:37565"/>
    </ligand>
</feature>
<evidence type="ECO:0000256" key="4">
    <source>
        <dbReference type="ARBA" id="ARBA00022741"/>
    </source>
</evidence>